<dbReference type="GO" id="GO:0000398">
    <property type="term" value="P:mRNA splicing, via spliceosome"/>
    <property type="evidence" value="ECO:0007669"/>
    <property type="project" value="TreeGrafter"/>
</dbReference>
<gene>
    <name evidence="4" type="ORF">EI97DRAFT_351009</name>
</gene>
<feature type="non-terminal residue" evidence="4">
    <location>
        <position position="1"/>
    </location>
</feature>
<evidence type="ECO:0000256" key="2">
    <source>
        <dbReference type="PROSITE-ProRule" id="PRU00176"/>
    </source>
</evidence>
<organism evidence="4 5">
    <name type="scientific">Westerdykella ornata</name>
    <dbReference type="NCBI Taxonomy" id="318751"/>
    <lineage>
        <taxon>Eukaryota</taxon>
        <taxon>Fungi</taxon>
        <taxon>Dikarya</taxon>
        <taxon>Ascomycota</taxon>
        <taxon>Pezizomycotina</taxon>
        <taxon>Dothideomycetes</taxon>
        <taxon>Pleosporomycetidae</taxon>
        <taxon>Pleosporales</taxon>
        <taxon>Sporormiaceae</taxon>
        <taxon>Westerdykella</taxon>
    </lineage>
</organism>
<evidence type="ECO:0000313" key="5">
    <source>
        <dbReference type="Proteomes" id="UP000800097"/>
    </source>
</evidence>
<dbReference type="GO" id="GO:0061574">
    <property type="term" value="C:ASAP complex"/>
    <property type="evidence" value="ECO:0007669"/>
    <property type="project" value="TreeGrafter"/>
</dbReference>
<dbReference type="Proteomes" id="UP000800097">
    <property type="component" value="Unassembled WGS sequence"/>
</dbReference>
<dbReference type="SUPFAM" id="SSF54928">
    <property type="entry name" value="RNA-binding domain, RBD"/>
    <property type="match status" value="1"/>
</dbReference>
<feature type="non-terminal residue" evidence="4">
    <location>
        <position position="63"/>
    </location>
</feature>
<keyword evidence="1 2" id="KW-0694">RNA-binding</keyword>
<dbReference type="InterPro" id="IPR000504">
    <property type="entry name" value="RRM_dom"/>
</dbReference>
<dbReference type="GO" id="GO:0005737">
    <property type="term" value="C:cytoplasm"/>
    <property type="evidence" value="ECO:0007669"/>
    <property type="project" value="TreeGrafter"/>
</dbReference>
<dbReference type="GO" id="GO:0003723">
    <property type="term" value="F:RNA binding"/>
    <property type="evidence" value="ECO:0007669"/>
    <property type="project" value="UniProtKB-UniRule"/>
</dbReference>
<evidence type="ECO:0000259" key="3">
    <source>
        <dbReference type="PROSITE" id="PS50102"/>
    </source>
</evidence>
<dbReference type="RefSeq" id="XP_033651652.1">
    <property type="nucleotide sequence ID" value="XM_033794840.1"/>
</dbReference>
<evidence type="ECO:0000313" key="4">
    <source>
        <dbReference type="EMBL" id="KAF2274113.1"/>
    </source>
</evidence>
<keyword evidence="5" id="KW-1185">Reference proteome</keyword>
<dbReference type="PROSITE" id="PS50102">
    <property type="entry name" value="RRM"/>
    <property type="match status" value="1"/>
</dbReference>
<dbReference type="OrthoDB" id="252020at2759"/>
<dbReference type="Gene3D" id="3.30.70.330">
    <property type="match status" value="1"/>
</dbReference>
<feature type="domain" description="RRM" evidence="3">
    <location>
        <begin position="1"/>
        <end position="63"/>
    </location>
</feature>
<dbReference type="Pfam" id="PF00076">
    <property type="entry name" value="RRM_1"/>
    <property type="match status" value="1"/>
</dbReference>
<reference evidence="4" key="1">
    <citation type="journal article" date="2020" name="Stud. Mycol.">
        <title>101 Dothideomycetes genomes: a test case for predicting lifestyles and emergence of pathogens.</title>
        <authorList>
            <person name="Haridas S."/>
            <person name="Albert R."/>
            <person name="Binder M."/>
            <person name="Bloem J."/>
            <person name="Labutti K."/>
            <person name="Salamov A."/>
            <person name="Andreopoulos B."/>
            <person name="Baker S."/>
            <person name="Barry K."/>
            <person name="Bills G."/>
            <person name="Bluhm B."/>
            <person name="Cannon C."/>
            <person name="Castanera R."/>
            <person name="Culley D."/>
            <person name="Daum C."/>
            <person name="Ezra D."/>
            <person name="Gonzalez J."/>
            <person name="Henrissat B."/>
            <person name="Kuo A."/>
            <person name="Liang C."/>
            <person name="Lipzen A."/>
            <person name="Lutzoni F."/>
            <person name="Magnuson J."/>
            <person name="Mondo S."/>
            <person name="Nolan M."/>
            <person name="Ohm R."/>
            <person name="Pangilinan J."/>
            <person name="Park H.-J."/>
            <person name="Ramirez L."/>
            <person name="Alfaro M."/>
            <person name="Sun H."/>
            <person name="Tritt A."/>
            <person name="Yoshinaga Y."/>
            <person name="Zwiers L.-H."/>
            <person name="Turgeon B."/>
            <person name="Goodwin S."/>
            <person name="Spatafora J."/>
            <person name="Crous P."/>
            <person name="Grigoriev I."/>
        </authorList>
    </citation>
    <scope>NUCLEOTIDE SEQUENCE</scope>
    <source>
        <strain evidence="4">CBS 379.55</strain>
    </source>
</reference>
<name>A0A6A6JD59_WESOR</name>
<dbReference type="GeneID" id="54548015"/>
<evidence type="ECO:0000256" key="1">
    <source>
        <dbReference type="ARBA" id="ARBA00022884"/>
    </source>
</evidence>
<dbReference type="EMBL" id="ML986505">
    <property type="protein sequence ID" value="KAF2274113.1"/>
    <property type="molecule type" value="Genomic_DNA"/>
</dbReference>
<dbReference type="GO" id="GO:0005654">
    <property type="term" value="C:nucleoplasm"/>
    <property type="evidence" value="ECO:0007669"/>
    <property type="project" value="TreeGrafter"/>
</dbReference>
<proteinExistence type="predicted"/>
<dbReference type="InterPro" id="IPR012677">
    <property type="entry name" value="Nucleotide-bd_a/b_plait_sf"/>
</dbReference>
<dbReference type="PANTHER" id="PTHR15481">
    <property type="entry name" value="RIBONUCLEIC ACID BINDING PROTEIN S1"/>
    <property type="match status" value="1"/>
</dbReference>
<protein>
    <recommendedName>
        <fullName evidence="3">RRM domain-containing protein</fullName>
    </recommendedName>
</protein>
<accession>A0A6A6JD59</accession>
<sequence length="63" mass="7111">LHEIFGKYGPIKDLKLPLNPVYNMNRGTAYILYEEIDDAEQAIAKMHEAQLDGARINVSIVLP</sequence>
<dbReference type="InterPro" id="IPR035979">
    <property type="entry name" value="RBD_domain_sf"/>
</dbReference>
<dbReference type="AlphaFoldDB" id="A0A6A6JD59"/>
<dbReference type="PANTHER" id="PTHR15481:SF0">
    <property type="entry name" value="LD23870P-RELATED"/>
    <property type="match status" value="1"/>
</dbReference>